<feature type="signal peptide" evidence="3">
    <location>
        <begin position="1"/>
        <end position="18"/>
    </location>
</feature>
<accession>A0A6P8YUJ9</accession>
<gene>
    <name evidence="5" type="primary">LOC117643145</name>
</gene>
<keyword evidence="1" id="KW-0175">Coiled coil</keyword>
<dbReference type="OrthoDB" id="10605745at2759"/>
<organism evidence="5">
    <name type="scientific">Thrips palmi</name>
    <name type="common">Melon thrips</name>
    <dbReference type="NCBI Taxonomy" id="161013"/>
    <lineage>
        <taxon>Eukaryota</taxon>
        <taxon>Metazoa</taxon>
        <taxon>Ecdysozoa</taxon>
        <taxon>Arthropoda</taxon>
        <taxon>Hexapoda</taxon>
        <taxon>Insecta</taxon>
        <taxon>Pterygota</taxon>
        <taxon>Neoptera</taxon>
        <taxon>Paraneoptera</taxon>
        <taxon>Thysanoptera</taxon>
        <taxon>Terebrantia</taxon>
        <taxon>Thripoidea</taxon>
        <taxon>Thripidae</taxon>
        <taxon>Thrips</taxon>
    </lineage>
</organism>
<proteinExistence type="predicted"/>
<dbReference type="GeneID" id="117643145"/>
<dbReference type="PROSITE" id="PS51257">
    <property type="entry name" value="PROKAR_LIPOPROTEIN"/>
    <property type="match status" value="1"/>
</dbReference>
<evidence type="ECO:0000256" key="3">
    <source>
        <dbReference type="SAM" id="SignalP"/>
    </source>
</evidence>
<name>A0A6P8YUJ9_THRPL</name>
<feature type="region of interest" description="Disordered" evidence="2">
    <location>
        <begin position="179"/>
        <end position="212"/>
    </location>
</feature>
<protein>
    <submittedName>
        <fullName evidence="5">Uncharacterized protein LOC117643145</fullName>
    </submittedName>
</protein>
<dbReference type="KEGG" id="tpal:117643145"/>
<keyword evidence="4" id="KW-1185">Reference proteome</keyword>
<dbReference type="RefSeq" id="XP_034237782.1">
    <property type="nucleotide sequence ID" value="XM_034381891.1"/>
</dbReference>
<sequence>MTPIRALFFLAAITAACAARIPAQGDDTQSLKTQIALLSHQRLTGNPVENAIEKFKELVRKIKERVHQLENVIVDALQASSVAVAKKIDDLVFKRFGIQLNLEGRLEDLEKKSAVCNAAFKTDLKQVLDEIKADTETCAAKQIAEAKDIRAQVGALLQILETVPVETINDIKACDAAPTDAPATDAPATDAPATDAPATDAPAPATDAPAIPDNGVAVRGSHSLGSWSDAWRKAKCVTKVLAKGANELADVPDLVAKLVSDAADLYNKESRDKLQACAAQSLNGKGDRVQLAAAQLAYCIIAPSQKQ</sequence>
<dbReference type="Proteomes" id="UP000515158">
    <property type="component" value="Unplaced"/>
</dbReference>
<feature type="chain" id="PRO_5028416435" evidence="3">
    <location>
        <begin position="19"/>
        <end position="307"/>
    </location>
</feature>
<keyword evidence="3" id="KW-0732">Signal</keyword>
<evidence type="ECO:0000256" key="2">
    <source>
        <dbReference type="SAM" id="MobiDB-lite"/>
    </source>
</evidence>
<evidence type="ECO:0000313" key="5">
    <source>
        <dbReference type="RefSeq" id="XP_034237782.1"/>
    </source>
</evidence>
<feature type="coiled-coil region" evidence="1">
    <location>
        <begin position="52"/>
        <end position="79"/>
    </location>
</feature>
<reference evidence="5" key="1">
    <citation type="submission" date="2025-08" db="UniProtKB">
        <authorList>
            <consortium name="RefSeq"/>
        </authorList>
    </citation>
    <scope>IDENTIFICATION</scope>
    <source>
        <tissue evidence="5">Total insect</tissue>
    </source>
</reference>
<feature type="compositionally biased region" description="Low complexity" evidence="2">
    <location>
        <begin position="179"/>
        <end position="210"/>
    </location>
</feature>
<evidence type="ECO:0000256" key="1">
    <source>
        <dbReference type="SAM" id="Coils"/>
    </source>
</evidence>
<dbReference type="InParanoid" id="A0A6P8YUJ9"/>
<dbReference type="AlphaFoldDB" id="A0A6P8YUJ9"/>
<evidence type="ECO:0000313" key="4">
    <source>
        <dbReference type="Proteomes" id="UP000515158"/>
    </source>
</evidence>